<evidence type="ECO:0000256" key="1">
    <source>
        <dbReference type="SAM" id="MobiDB-lite"/>
    </source>
</evidence>
<comment type="caution">
    <text evidence="2">The sequence shown here is derived from an EMBL/GenBank/DDBJ whole genome shotgun (WGS) entry which is preliminary data.</text>
</comment>
<accession>A0AAN6T8M5</accession>
<reference evidence="2" key="2">
    <citation type="submission" date="2023-05" db="EMBL/GenBank/DDBJ databases">
        <authorList>
            <consortium name="Lawrence Berkeley National Laboratory"/>
            <person name="Steindorff A."/>
            <person name="Hensen N."/>
            <person name="Bonometti L."/>
            <person name="Westerberg I."/>
            <person name="Brannstrom I.O."/>
            <person name="Guillou S."/>
            <person name="Cros-Aarteil S."/>
            <person name="Calhoun S."/>
            <person name="Haridas S."/>
            <person name="Kuo A."/>
            <person name="Mondo S."/>
            <person name="Pangilinan J."/>
            <person name="Riley R."/>
            <person name="Labutti K."/>
            <person name="Andreopoulos B."/>
            <person name="Lipzen A."/>
            <person name="Chen C."/>
            <person name="Yanf M."/>
            <person name="Daum C."/>
            <person name="Ng V."/>
            <person name="Clum A."/>
            <person name="Ohm R."/>
            <person name="Martin F."/>
            <person name="Silar P."/>
            <person name="Natvig D."/>
            <person name="Lalanne C."/>
            <person name="Gautier V."/>
            <person name="Ament-Velasquez S.L."/>
            <person name="Kruys A."/>
            <person name="Hutchinson M.I."/>
            <person name="Powell A.J."/>
            <person name="Barry K."/>
            <person name="Miller A.N."/>
            <person name="Grigoriev I.V."/>
            <person name="Debuchy R."/>
            <person name="Gladieux P."/>
            <person name="Thoren M.H."/>
            <person name="Johannesson H."/>
        </authorList>
    </citation>
    <scope>NUCLEOTIDE SEQUENCE</scope>
    <source>
        <strain evidence="2">CBS 508.74</strain>
    </source>
</reference>
<evidence type="ECO:0000313" key="2">
    <source>
        <dbReference type="EMBL" id="KAK4108838.1"/>
    </source>
</evidence>
<dbReference type="AlphaFoldDB" id="A0AAN6T8M5"/>
<dbReference type="EMBL" id="MU853360">
    <property type="protein sequence ID" value="KAK4108838.1"/>
    <property type="molecule type" value="Genomic_DNA"/>
</dbReference>
<sequence length="310" mass="34309">MTDAANRLAFPPPTTPGTSPTDFITYIERLYTLATAYLATPGSHEVKSPNKAVMQWLRHKEYAGPAFQRTLGNLDAQWIAHVTKSGLTMIDWVADPLQPVSIKVSHFGAALDGVTLESKMQTLANILDSRLNISDLLGWAGDLITFYVDWQVAARASKTKLAGDDFCLERLAQSAYKKMFDTTAKLRDFVEDVDAYNIGMALMADPKRTIVQEVKELFRPAGGYTKRFQRFWKARLGGSVKTAADLANHLLSTDSLVDGIAYARERIIAGKERNRKISPPIVRPEALGASTRMEFCEGFAQVMEQLAAFG</sequence>
<gene>
    <name evidence="2" type="ORF">N656DRAFT_783796</name>
</gene>
<keyword evidence="3" id="KW-1185">Reference proteome</keyword>
<proteinExistence type="predicted"/>
<organism evidence="2 3">
    <name type="scientific">Canariomyces notabilis</name>
    <dbReference type="NCBI Taxonomy" id="2074819"/>
    <lineage>
        <taxon>Eukaryota</taxon>
        <taxon>Fungi</taxon>
        <taxon>Dikarya</taxon>
        <taxon>Ascomycota</taxon>
        <taxon>Pezizomycotina</taxon>
        <taxon>Sordariomycetes</taxon>
        <taxon>Sordariomycetidae</taxon>
        <taxon>Sordariales</taxon>
        <taxon>Chaetomiaceae</taxon>
        <taxon>Canariomyces</taxon>
    </lineage>
</organism>
<dbReference type="RefSeq" id="XP_064666408.1">
    <property type="nucleotide sequence ID" value="XM_064816031.1"/>
</dbReference>
<evidence type="ECO:0000313" key="3">
    <source>
        <dbReference type="Proteomes" id="UP001302812"/>
    </source>
</evidence>
<dbReference type="Proteomes" id="UP001302812">
    <property type="component" value="Unassembled WGS sequence"/>
</dbReference>
<dbReference type="GeneID" id="89940156"/>
<name>A0AAN6T8M5_9PEZI</name>
<feature type="region of interest" description="Disordered" evidence="1">
    <location>
        <begin position="1"/>
        <end position="20"/>
    </location>
</feature>
<reference evidence="2" key="1">
    <citation type="journal article" date="2023" name="Mol. Phylogenet. Evol.">
        <title>Genome-scale phylogeny and comparative genomics of the fungal order Sordariales.</title>
        <authorList>
            <person name="Hensen N."/>
            <person name="Bonometti L."/>
            <person name="Westerberg I."/>
            <person name="Brannstrom I.O."/>
            <person name="Guillou S."/>
            <person name="Cros-Aarteil S."/>
            <person name="Calhoun S."/>
            <person name="Haridas S."/>
            <person name="Kuo A."/>
            <person name="Mondo S."/>
            <person name="Pangilinan J."/>
            <person name="Riley R."/>
            <person name="LaButti K."/>
            <person name="Andreopoulos B."/>
            <person name="Lipzen A."/>
            <person name="Chen C."/>
            <person name="Yan M."/>
            <person name="Daum C."/>
            <person name="Ng V."/>
            <person name="Clum A."/>
            <person name="Steindorff A."/>
            <person name="Ohm R.A."/>
            <person name="Martin F."/>
            <person name="Silar P."/>
            <person name="Natvig D.O."/>
            <person name="Lalanne C."/>
            <person name="Gautier V."/>
            <person name="Ament-Velasquez S.L."/>
            <person name="Kruys A."/>
            <person name="Hutchinson M.I."/>
            <person name="Powell A.J."/>
            <person name="Barry K."/>
            <person name="Miller A.N."/>
            <person name="Grigoriev I.V."/>
            <person name="Debuchy R."/>
            <person name="Gladieux P."/>
            <person name="Hiltunen Thoren M."/>
            <person name="Johannesson H."/>
        </authorList>
    </citation>
    <scope>NUCLEOTIDE SEQUENCE</scope>
    <source>
        <strain evidence="2">CBS 508.74</strain>
    </source>
</reference>
<protein>
    <submittedName>
        <fullName evidence="2">Uncharacterized protein</fullName>
    </submittedName>
</protein>